<dbReference type="GeneID" id="9222900"/>
<sequence length="168" mass="18868">MPSSIRIALERRNVATEHRPELQAKFMGLFDLLVKQKPTRSWICRKMVYPGDRQALGARLEASALSPIKICLYPHEAFLALMADGARIIPWALQKEKQYGLARVWQPANIVDELPPCRRTATPPAGRGPTDPDALPFTPALHLRGSPGAPFSPPGYFWHRWPSLVRLV</sequence>
<organism evidence="1 2">
    <name type="scientific">Arthroderma otae (strain ATCC MYA-4605 / CBS 113480)</name>
    <name type="common">Microsporum canis</name>
    <dbReference type="NCBI Taxonomy" id="554155"/>
    <lineage>
        <taxon>Eukaryota</taxon>
        <taxon>Fungi</taxon>
        <taxon>Dikarya</taxon>
        <taxon>Ascomycota</taxon>
        <taxon>Pezizomycotina</taxon>
        <taxon>Eurotiomycetes</taxon>
        <taxon>Eurotiomycetidae</taxon>
        <taxon>Onygenales</taxon>
        <taxon>Arthrodermataceae</taxon>
        <taxon>Microsporum</taxon>
    </lineage>
</organism>
<name>C5FGK0_ARTOC</name>
<accession>C5FGK0</accession>
<dbReference type="RefSeq" id="XP_002849770.1">
    <property type="nucleotide sequence ID" value="XM_002849724.1"/>
</dbReference>
<gene>
    <name evidence="1" type="ORF">MCYG_02704</name>
</gene>
<protein>
    <submittedName>
        <fullName evidence="1">Uncharacterized protein</fullName>
    </submittedName>
</protein>
<evidence type="ECO:0000313" key="2">
    <source>
        <dbReference type="Proteomes" id="UP000002035"/>
    </source>
</evidence>
<evidence type="ECO:0000313" key="1">
    <source>
        <dbReference type="EMBL" id="EEQ29885.1"/>
    </source>
</evidence>
<proteinExistence type="predicted"/>
<dbReference type="Proteomes" id="UP000002035">
    <property type="component" value="Unassembled WGS sequence"/>
</dbReference>
<dbReference type="HOGENOM" id="CLU_1586080_0_0_1"/>
<dbReference type="EMBL" id="DS995702">
    <property type="protein sequence ID" value="EEQ29885.1"/>
    <property type="molecule type" value="Genomic_DNA"/>
</dbReference>
<dbReference type="AlphaFoldDB" id="C5FGK0"/>
<reference evidence="2" key="1">
    <citation type="journal article" date="2012" name="MBio">
        <title>Comparative genome analysis of Trichophyton rubrum and related dermatophytes reveals candidate genes involved in infection.</title>
        <authorList>
            <person name="Martinez D.A."/>
            <person name="Oliver B.G."/>
            <person name="Graeser Y."/>
            <person name="Goldberg J.M."/>
            <person name="Li W."/>
            <person name="Martinez-Rossi N.M."/>
            <person name="Monod M."/>
            <person name="Shelest E."/>
            <person name="Barton R.C."/>
            <person name="Birch E."/>
            <person name="Brakhage A.A."/>
            <person name="Chen Z."/>
            <person name="Gurr S.J."/>
            <person name="Heiman D."/>
            <person name="Heitman J."/>
            <person name="Kosti I."/>
            <person name="Rossi A."/>
            <person name="Saif S."/>
            <person name="Samalova M."/>
            <person name="Saunders C.W."/>
            <person name="Shea T."/>
            <person name="Summerbell R.C."/>
            <person name="Xu J."/>
            <person name="Young S."/>
            <person name="Zeng Q."/>
            <person name="Birren B.W."/>
            <person name="Cuomo C.A."/>
            <person name="White T.C."/>
        </authorList>
    </citation>
    <scope>NUCLEOTIDE SEQUENCE [LARGE SCALE GENOMIC DNA]</scope>
    <source>
        <strain evidence="2">ATCC MYA-4605 / CBS 113480</strain>
    </source>
</reference>
<keyword evidence="2" id="KW-1185">Reference proteome</keyword>
<dbReference type="VEuPathDB" id="FungiDB:MCYG_02704"/>